<dbReference type="InterPro" id="IPR013746">
    <property type="entry name" value="HMG_CoA_synt_C_dom"/>
</dbReference>
<dbReference type="KEGG" id="npu:Npun_F3165"/>
<dbReference type="Proteomes" id="UP000001191">
    <property type="component" value="Chromosome"/>
</dbReference>
<dbReference type="SUPFAM" id="SSF53901">
    <property type="entry name" value="Thiolase-like"/>
    <property type="match status" value="2"/>
</dbReference>
<keyword evidence="2 5" id="KW-0808">Transferase</keyword>
<keyword evidence="5" id="KW-0012">Acyltransferase</keyword>
<dbReference type="PANTHER" id="PTHR43323:SF2">
    <property type="entry name" value="HYDROXYMETHYLGLUTARYL-COA SYNTHASE"/>
    <property type="match status" value="1"/>
</dbReference>
<evidence type="ECO:0000259" key="3">
    <source>
        <dbReference type="Pfam" id="PF01154"/>
    </source>
</evidence>
<reference evidence="6" key="1">
    <citation type="submission" date="2008-04" db="EMBL/GenBank/DDBJ databases">
        <title>Complete sequence of chromosome of Nostoc punctiforme ATCC 29133.</title>
        <authorList>
            <consortium name="US DOE Joint Genome Institute"/>
            <person name="Copeland A."/>
            <person name="Lucas S."/>
            <person name="Lapidus A."/>
            <person name="Glavina del Rio T."/>
            <person name="Dalin E."/>
            <person name="Tice H."/>
            <person name="Pitluck S."/>
            <person name="Chain P."/>
            <person name="Malfatti S."/>
            <person name="Shin M."/>
            <person name="Vergez L."/>
            <person name="Schmutz J."/>
            <person name="Larimer F."/>
            <person name="Land M."/>
            <person name="Hauser L."/>
            <person name="Kyrpides N."/>
            <person name="Kim E."/>
            <person name="Meeks J.C."/>
            <person name="Elhai J."/>
            <person name="Campbell E.L."/>
            <person name="Thiel T."/>
            <person name="Longmire J."/>
            <person name="Potts M."/>
            <person name="Atlas R."/>
        </authorList>
    </citation>
    <scope>NUCLEOTIDE SEQUENCE [LARGE SCALE GENOMIC DNA]</scope>
    <source>
        <strain evidence="6">ATCC 29133 / PCC 73102</strain>
    </source>
</reference>
<dbReference type="Pfam" id="PF08540">
    <property type="entry name" value="HMG_CoA_synt_C"/>
    <property type="match status" value="1"/>
</dbReference>
<dbReference type="Pfam" id="PF01154">
    <property type="entry name" value="HMG_CoA_synt_N"/>
    <property type="match status" value="1"/>
</dbReference>
<dbReference type="EC" id="2.3.3.10" evidence="5"/>
<evidence type="ECO:0000256" key="2">
    <source>
        <dbReference type="ARBA" id="ARBA00022679"/>
    </source>
</evidence>
<dbReference type="GO" id="GO:0004421">
    <property type="term" value="F:hydroxymethylglutaryl-CoA synthase activity"/>
    <property type="evidence" value="ECO:0007669"/>
    <property type="project" value="UniProtKB-EC"/>
</dbReference>
<dbReference type="InterPro" id="IPR016039">
    <property type="entry name" value="Thiolase-like"/>
</dbReference>
<dbReference type="Gene3D" id="3.40.47.10">
    <property type="match status" value="2"/>
</dbReference>
<evidence type="ECO:0000256" key="1">
    <source>
        <dbReference type="ARBA" id="ARBA00007061"/>
    </source>
</evidence>
<gene>
    <name evidence="5" type="ordered locus">Npun_F3165</name>
</gene>
<name>B2IYP0_NOSP7</name>
<feature type="domain" description="Hydroxymethylglutaryl-coenzyme A synthase N-terminal" evidence="3">
    <location>
        <begin position="2"/>
        <end position="168"/>
    </location>
</feature>
<keyword evidence="6" id="KW-1185">Reference proteome</keyword>
<dbReference type="EMBL" id="CP001037">
    <property type="protein sequence ID" value="ACC81623.1"/>
    <property type="molecule type" value="Genomic_DNA"/>
</dbReference>
<proteinExistence type="inferred from homology"/>
<organism evidence="5 6">
    <name type="scientific">Nostoc punctiforme (strain ATCC 29133 / PCC 73102)</name>
    <dbReference type="NCBI Taxonomy" id="63737"/>
    <lineage>
        <taxon>Bacteria</taxon>
        <taxon>Bacillati</taxon>
        <taxon>Cyanobacteriota</taxon>
        <taxon>Cyanophyceae</taxon>
        <taxon>Nostocales</taxon>
        <taxon>Nostocaceae</taxon>
        <taxon>Nostoc</taxon>
    </lineage>
</organism>
<reference evidence="5 6" key="2">
    <citation type="journal article" date="2013" name="Plant Physiol.">
        <title>A Nostoc punctiforme Sugar Transporter Necessary to Establish a Cyanobacterium-Plant Symbiosis.</title>
        <authorList>
            <person name="Ekman M."/>
            <person name="Picossi S."/>
            <person name="Campbell E.L."/>
            <person name="Meeks J.C."/>
            <person name="Flores E."/>
        </authorList>
    </citation>
    <scope>NUCLEOTIDE SEQUENCE [LARGE SCALE GENOMIC DNA]</scope>
    <source>
        <strain evidence="6">ATCC 29133 / PCC 73102</strain>
    </source>
</reference>
<dbReference type="CDD" id="cd00827">
    <property type="entry name" value="init_cond_enzymes"/>
    <property type="match status" value="1"/>
</dbReference>
<evidence type="ECO:0000259" key="4">
    <source>
        <dbReference type="Pfam" id="PF08540"/>
    </source>
</evidence>
<dbReference type="PANTHER" id="PTHR43323">
    <property type="entry name" value="3-HYDROXY-3-METHYLGLUTARYL COENZYME A SYNTHASE"/>
    <property type="match status" value="1"/>
</dbReference>
<sequence>MQRVGIEKINLYAGRFCADALELANLQGKDLDYVSKQVKVKTRSVIPAYEDTVTLSVNAAKRLLSPEDARDIELLIVATESAVDFGKPVSTWVHRYCNLPPHCRSFELKHACYGLTAAVKTAAMWLQGGLTPGKKALVIGCDYSRPHLDDRDNFIGGGAAIAMLISTDPKVFEIDLHPAGFWTNEISDTFRPTARVEIGDNQTSLYSYLDALEASYTHYEKLVGGVDYDKDFQKHIYHTPFPGMPLQAHRTLLSLLEVNDSKIYEENYQKKVQEGIYFAQQVGSTYGSSTFLCLLSLLHYAQDLHAGDRISIFAYGSGCQGEFYRGTVSPGAIEYIRSLDIDRHLQERLPLSLMEYELLEYAREKYIDAPDYQPKRDSFQNAYDKLYAGQELLVLKQVKNYYRQYEWS</sequence>
<dbReference type="InterPro" id="IPR013528">
    <property type="entry name" value="HMG_CoA_synth_N"/>
</dbReference>
<evidence type="ECO:0000313" key="5">
    <source>
        <dbReference type="EMBL" id="ACC81623.1"/>
    </source>
</evidence>
<dbReference type="eggNOG" id="COG3425">
    <property type="taxonomic scope" value="Bacteria"/>
</dbReference>
<dbReference type="OrthoDB" id="9769523at2"/>
<dbReference type="STRING" id="63737.Npun_F3165"/>
<dbReference type="GO" id="GO:0006084">
    <property type="term" value="P:acetyl-CoA metabolic process"/>
    <property type="evidence" value="ECO:0007669"/>
    <property type="project" value="InterPro"/>
</dbReference>
<dbReference type="RefSeq" id="WP_012409604.1">
    <property type="nucleotide sequence ID" value="NC_010628.1"/>
</dbReference>
<accession>B2IYP0</accession>
<dbReference type="HOGENOM" id="CLU_008065_3_2_3"/>
<comment type="similarity">
    <text evidence="1">Belongs to the thiolase-like superfamily. HMG-CoA synthase family.</text>
</comment>
<dbReference type="EnsemblBacteria" id="ACC81623">
    <property type="protein sequence ID" value="ACC81623"/>
    <property type="gene ID" value="Npun_F3165"/>
</dbReference>
<feature type="domain" description="Hydroxymethylglutaryl-coenzyme A synthase C-terminal" evidence="4">
    <location>
        <begin position="262"/>
        <end position="403"/>
    </location>
</feature>
<dbReference type="AlphaFoldDB" id="B2IYP0"/>
<protein>
    <submittedName>
        <fullName evidence="5">Hydroxymethylglutaryl-coenzyme A synthase C terminal domain protein</fullName>
        <ecNumber evidence="5">2.3.3.10</ecNumber>
    </submittedName>
</protein>
<evidence type="ECO:0000313" key="6">
    <source>
        <dbReference type="Proteomes" id="UP000001191"/>
    </source>
</evidence>